<keyword evidence="2" id="KW-0812">Transmembrane</keyword>
<organism evidence="3 4">
    <name type="scientific">Alteromonas australica</name>
    <dbReference type="NCBI Taxonomy" id="589873"/>
    <lineage>
        <taxon>Bacteria</taxon>
        <taxon>Pseudomonadati</taxon>
        <taxon>Pseudomonadota</taxon>
        <taxon>Gammaproteobacteria</taxon>
        <taxon>Alteromonadales</taxon>
        <taxon>Alteromonadaceae</taxon>
        <taxon>Alteromonas/Salinimonas group</taxon>
        <taxon>Alteromonas</taxon>
    </lineage>
</organism>
<dbReference type="Pfam" id="PF04186">
    <property type="entry name" value="FxsA"/>
    <property type="match status" value="1"/>
</dbReference>
<evidence type="ECO:0000256" key="1">
    <source>
        <dbReference type="SAM" id="MobiDB-lite"/>
    </source>
</evidence>
<dbReference type="PANTHER" id="PTHR35335:SF1">
    <property type="entry name" value="UPF0716 PROTEIN FXSA"/>
    <property type="match status" value="1"/>
</dbReference>
<feature type="compositionally biased region" description="Basic and acidic residues" evidence="1">
    <location>
        <begin position="166"/>
        <end position="179"/>
    </location>
</feature>
<dbReference type="PATRIC" id="fig|589873.4.peg.4211"/>
<gene>
    <name evidence="3" type="ORF">EP13_18415</name>
</gene>
<sequence>MRVLFLLFAILPIVEIALLVHVGDIIGGWNTVGLVILSAFIGAYFVKREGINTLQTAQAKMQRNEMPGNELVEGLMLVVAGILLVTPGFITDIFGFLFALPGSRHFLAAQVSKHMKMRVVVPGSAGAAGGFNYQQGAQHNPFEQSNDPFGQRNGGRDDSDVIEGEFADKTQNDPDKRLK</sequence>
<evidence type="ECO:0000313" key="3">
    <source>
        <dbReference type="EMBL" id="AIG00491.1"/>
    </source>
</evidence>
<protein>
    <submittedName>
        <fullName evidence="3">Membrane protein</fullName>
    </submittedName>
</protein>
<dbReference type="KEGG" id="aaus:EP12_19195"/>
<keyword evidence="2" id="KW-0472">Membrane</keyword>
<dbReference type="GO" id="GO:0016020">
    <property type="term" value="C:membrane"/>
    <property type="evidence" value="ECO:0007669"/>
    <property type="project" value="InterPro"/>
</dbReference>
<dbReference type="GeneID" id="78256851"/>
<proteinExistence type="predicted"/>
<dbReference type="NCBIfam" id="NF008528">
    <property type="entry name" value="PRK11463.1-2"/>
    <property type="match status" value="1"/>
</dbReference>
<dbReference type="PANTHER" id="PTHR35335">
    <property type="entry name" value="UPF0716 PROTEIN FXSA"/>
    <property type="match status" value="1"/>
</dbReference>
<dbReference type="KEGG" id="aal:EP13_18415"/>
<dbReference type="Proteomes" id="UP000056090">
    <property type="component" value="Chromosome"/>
</dbReference>
<dbReference type="AlphaFoldDB" id="A0A075P6D8"/>
<keyword evidence="4" id="KW-1185">Reference proteome</keyword>
<dbReference type="eggNOG" id="COG3030">
    <property type="taxonomic scope" value="Bacteria"/>
</dbReference>
<feature type="region of interest" description="Disordered" evidence="1">
    <location>
        <begin position="132"/>
        <end position="179"/>
    </location>
</feature>
<name>A0A075P6D8_9ALTE</name>
<dbReference type="EMBL" id="CP008849">
    <property type="protein sequence ID" value="AIG00491.1"/>
    <property type="molecule type" value="Genomic_DNA"/>
</dbReference>
<feature type="compositionally biased region" description="Polar residues" evidence="1">
    <location>
        <begin position="132"/>
        <end position="148"/>
    </location>
</feature>
<keyword evidence="2" id="KW-1133">Transmembrane helix</keyword>
<reference evidence="3 4" key="1">
    <citation type="submission" date="2014-06" db="EMBL/GenBank/DDBJ databases">
        <title>Genomes of Alteromonas australica, a world apart.</title>
        <authorList>
            <person name="Gonzaga A."/>
            <person name="Lopez-Perez M."/>
            <person name="Rodriguez-Valera F."/>
        </authorList>
    </citation>
    <scope>NUCLEOTIDE SEQUENCE [LARGE SCALE GENOMIC DNA]</scope>
    <source>
        <strain evidence="3 4">H 17</strain>
    </source>
</reference>
<evidence type="ECO:0000313" key="4">
    <source>
        <dbReference type="Proteomes" id="UP000056090"/>
    </source>
</evidence>
<dbReference type="RefSeq" id="WP_044059135.1">
    <property type="nucleotide sequence ID" value="NZ_CAJXAX010000043.1"/>
</dbReference>
<feature type="transmembrane region" description="Helical" evidence="2">
    <location>
        <begin position="26"/>
        <end position="46"/>
    </location>
</feature>
<feature type="transmembrane region" description="Helical" evidence="2">
    <location>
        <begin position="71"/>
        <end position="100"/>
    </location>
</feature>
<dbReference type="InterPro" id="IPR007313">
    <property type="entry name" value="FxsA"/>
</dbReference>
<evidence type="ECO:0000256" key="2">
    <source>
        <dbReference type="SAM" id="Phobius"/>
    </source>
</evidence>
<accession>A0A075P6D8</accession>
<dbReference type="OrthoDB" id="9792788at2"/>